<dbReference type="PROSITE" id="PS01018">
    <property type="entry name" value="STEROL_REDUCT_2"/>
    <property type="match status" value="1"/>
</dbReference>
<dbReference type="EC" id="1.3.1.21" evidence="17"/>
<dbReference type="PANTHER" id="PTHR21257:SF38">
    <property type="entry name" value="7-DEHYDROCHOLESTEROL REDUCTASE"/>
    <property type="match status" value="1"/>
</dbReference>
<organism evidence="21">
    <name type="scientific">Aureoumbra lagunensis</name>
    <dbReference type="NCBI Taxonomy" id="44058"/>
    <lineage>
        <taxon>Eukaryota</taxon>
        <taxon>Sar</taxon>
        <taxon>Stramenopiles</taxon>
        <taxon>Ochrophyta</taxon>
        <taxon>Pelagophyceae</taxon>
        <taxon>Pelagomonadales</taxon>
        <taxon>Aureoumbra</taxon>
    </lineage>
</organism>
<dbReference type="AlphaFoldDB" id="A0A7S3JXB1"/>
<dbReference type="GO" id="GO:0005789">
    <property type="term" value="C:endoplasmic reticulum membrane"/>
    <property type="evidence" value="ECO:0007669"/>
    <property type="project" value="UniProtKB-SubCell"/>
</dbReference>
<dbReference type="GO" id="GO:0006695">
    <property type="term" value="P:cholesterol biosynthetic process"/>
    <property type="evidence" value="ECO:0007669"/>
    <property type="project" value="UniProtKB-KW"/>
</dbReference>
<feature type="transmembrane region" description="Helical" evidence="20">
    <location>
        <begin position="26"/>
        <end position="44"/>
    </location>
</feature>
<keyword evidence="9" id="KW-0752">Steroid biosynthesis</keyword>
<keyword evidence="5 20" id="KW-0812">Transmembrane</keyword>
<feature type="transmembrane region" description="Helical" evidence="20">
    <location>
        <begin position="208"/>
        <end position="227"/>
    </location>
</feature>
<feature type="transmembrane region" description="Helical" evidence="20">
    <location>
        <begin position="233"/>
        <end position="252"/>
    </location>
</feature>
<comment type="similarity">
    <text evidence="2">Belongs to the ERG4/ERG24 family.</text>
</comment>
<evidence type="ECO:0000256" key="6">
    <source>
        <dbReference type="ARBA" id="ARBA00022778"/>
    </source>
</evidence>
<evidence type="ECO:0000256" key="17">
    <source>
        <dbReference type="ARBA" id="ARBA00038851"/>
    </source>
</evidence>
<dbReference type="FunFam" id="1.20.120.1630:FF:000006">
    <property type="entry name" value="Putative 7-dehydrocholesterol reductase"/>
    <property type="match status" value="1"/>
</dbReference>
<keyword evidence="16" id="KW-0753">Steroid metabolism</keyword>
<gene>
    <name evidence="21" type="ORF">ALAG00032_LOCUS8847</name>
</gene>
<dbReference type="GO" id="GO:0016132">
    <property type="term" value="P:brassinosteroid biosynthetic process"/>
    <property type="evidence" value="ECO:0007669"/>
    <property type="project" value="TreeGrafter"/>
</dbReference>
<keyword evidence="11" id="KW-0560">Oxidoreductase</keyword>
<evidence type="ECO:0000256" key="9">
    <source>
        <dbReference type="ARBA" id="ARBA00022955"/>
    </source>
</evidence>
<feature type="transmembrane region" description="Helical" evidence="20">
    <location>
        <begin position="303"/>
        <end position="323"/>
    </location>
</feature>
<keyword evidence="12" id="KW-0756">Sterol biosynthesis</keyword>
<keyword evidence="8" id="KW-0521">NADP</keyword>
<keyword evidence="13" id="KW-0443">Lipid metabolism</keyword>
<keyword evidence="4" id="KW-0153">Cholesterol metabolism</keyword>
<evidence type="ECO:0000256" key="11">
    <source>
        <dbReference type="ARBA" id="ARBA00023002"/>
    </source>
</evidence>
<sequence length="445" mass="51355">MAPSSSVEKKTTFGEKGGLLPGRETVGPLLLLLLCPSFVILVWHTNYALDGSFVKLAQEIYANGLISYIYAVWPSPWTMRAWKIIFSYMGFELFLQKFVPGKEFRATITAMGNVPIYTANGVQCYVMSLLMLGVLWYFDIFIPGDIYHLMGHLLSSMNIFALLFCLFLTIKGYFAPSSTDAGSTGSWVVDYYWGTELYPRVFGWDVKLFTNCRFGMMFWALGIISYAHAQYQHIGYISNSILVSIALQLVYITKFFWWETGYLCSMDIQHDRAGYYICWGCLVWLPCIYTSQTYYMVTHPLDLHPSLIFFFLALGIFSIWANYDADRQRQFFRANDGACQIWGSNAKCIRAKYITQGGKERNSTLLASGWWGLARHFHYIPEILASLAWSVPAFPHLMPYFYTVYLTILLVDRAWRDDDRCREKYGRYWNDYCAIVPYKIIPGII</sequence>
<evidence type="ECO:0000256" key="7">
    <source>
        <dbReference type="ARBA" id="ARBA00022824"/>
    </source>
</evidence>
<comment type="subcellular location">
    <subcellularLocation>
        <location evidence="1">Endoplasmic reticulum membrane</location>
        <topology evidence="1">Multi-pass membrane protein</topology>
    </subcellularLocation>
</comment>
<dbReference type="PANTHER" id="PTHR21257">
    <property type="entry name" value="DELTA(14)-STEROL REDUCTASE"/>
    <property type="match status" value="1"/>
</dbReference>
<reference evidence="21" key="1">
    <citation type="submission" date="2021-01" db="EMBL/GenBank/DDBJ databases">
        <authorList>
            <person name="Corre E."/>
            <person name="Pelletier E."/>
            <person name="Niang G."/>
            <person name="Scheremetjew M."/>
            <person name="Finn R."/>
            <person name="Kale V."/>
            <person name="Holt S."/>
            <person name="Cochrane G."/>
            <person name="Meng A."/>
            <person name="Brown T."/>
            <person name="Cohen L."/>
        </authorList>
    </citation>
    <scope>NUCLEOTIDE SEQUENCE</scope>
    <source>
        <strain evidence="21">CCMP1510</strain>
    </source>
</reference>
<dbReference type="Pfam" id="PF01222">
    <property type="entry name" value="ERG4_ERG24"/>
    <property type="match status" value="1"/>
</dbReference>
<keyword evidence="3" id="KW-0444">Lipid biosynthesis</keyword>
<evidence type="ECO:0000256" key="19">
    <source>
        <dbReference type="ARBA" id="ARBA00042688"/>
    </source>
</evidence>
<evidence type="ECO:0000256" key="10">
    <source>
        <dbReference type="ARBA" id="ARBA00022989"/>
    </source>
</evidence>
<evidence type="ECO:0000256" key="14">
    <source>
        <dbReference type="ARBA" id="ARBA00023136"/>
    </source>
</evidence>
<dbReference type="InterPro" id="IPR001171">
    <property type="entry name" value="ERG24_DHCR-like"/>
</dbReference>
<keyword evidence="14 20" id="KW-0472">Membrane</keyword>
<name>A0A7S3JXB1_9STRA</name>
<evidence type="ECO:0000256" key="5">
    <source>
        <dbReference type="ARBA" id="ARBA00022692"/>
    </source>
</evidence>
<evidence type="ECO:0000256" key="18">
    <source>
        <dbReference type="ARBA" id="ARBA00039984"/>
    </source>
</evidence>
<keyword evidence="6" id="KW-0152">Cholesterol biosynthesis</keyword>
<evidence type="ECO:0000256" key="8">
    <source>
        <dbReference type="ARBA" id="ARBA00022857"/>
    </source>
</evidence>
<feature type="transmembrane region" description="Helical" evidence="20">
    <location>
        <begin position="56"/>
        <end position="73"/>
    </location>
</feature>
<keyword evidence="15" id="KW-1207">Sterol metabolism</keyword>
<dbReference type="GO" id="GO:0047598">
    <property type="term" value="F:7-dehydrocholesterol reductase activity"/>
    <property type="evidence" value="ECO:0007669"/>
    <property type="project" value="UniProtKB-EC"/>
</dbReference>
<evidence type="ECO:0000256" key="1">
    <source>
        <dbReference type="ARBA" id="ARBA00004477"/>
    </source>
</evidence>
<dbReference type="InterPro" id="IPR018083">
    <property type="entry name" value="Sterol_reductase_CS"/>
</dbReference>
<feature type="transmembrane region" description="Helical" evidence="20">
    <location>
        <begin position="150"/>
        <end position="170"/>
    </location>
</feature>
<evidence type="ECO:0000256" key="20">
    <source>
        <dbReference type="SAM" id="Phobius"/>
    </source>
</evidence>
<proteinExistence type="inferred from homology"/>
<evidence type="ECO:0000313" key="21">
    <source>
        <dbReference type="EMBL" id="CAE0368086.1"/>
    </source>
</evidence>
<keyword evidence="7" id="KW-0256">Endoplasmic reticulum</keyword>
<evidence type="ECO:0000256" key="3">
    <source>
        <dbReference type="ARBA" id="ARBA00022516"/>
    </source>
</evidence>
<dbReference type="Gene3D" id="1.20.120.1630">
    <property type="match status" value="1"/>
</dbReference>
<evidence type="ECO:0000256" key="13">
    <source>
        <dbReference type="ARBA" id="ARBA00023098"/>
    </source>
</evidence>
<evidence type="ECO:0000256" key="16">
    <source>
        <dbReference type="ARBA" id="ARBA00023221"/>
    </source>
</evidence>
<accession>A0A7S3JXB1</accession>
<feature type="transmembrane region" description="Helical" evidence="20">
    <location>
        <begin position="116"/>
        <end position="138"/>
    </location>
</feature>
<keyword evidence="10 20" id="KW-1133">Transmembrane helix</keyword>
<protein>
    <recommendedName>
        <fullName evidence="18">7-dehydrocholesterol reductase</fullName>
        <ecNumber evidence="17">1.3.1.21</ecNumber>
    </recommendedName>
    <alternativeName>
        <fullName evidence="19">Sterol Delta(7)-reductase</fullName>
    </alternativeName>
</protein>
<evidence type="ECO:0000256" key="12">
    <source>
        <dbReference type="ARBA" id="ARBA00023011"/>
    </source>
</evidence>
<evidence type="ECO:0000256" key="4">
    <source>
        <dbReference type="ARBA" id="ARBA00022548"/>
    </source>
</evidence>
<feature type="transmembrane region" description="Helical" evidence="20">
    <location>
        <begin position="273"/>
        <end position="291"/>
    </location>
</feature>
<evidence type="ECO:0000256" key="15">
    <source>
        <dbReference type="ARBA" id="ARBA00023166"/>
    </source>
</evidence>
<dbReference type="EMBL" id="HBIJ01013065">
    <property type="protein sequence ID" value="CAE0368086.1"/>
    <property type="molecule type" value="Transcribed_RNA"/>
</dbReference>
<evidence type="ECO:0000256" key="2">
    <source>
        <dbReference type="ARBA" id="ARBA00005402"/>
    </source>
</evidence>